<dbReference type="SUPFAM" id="SSF52833">
    <property type="entry name" value="Thioredoxin-like"/>
    <property type="match status" value="1"/>
</dbReference>
<keyword evidence="1" id="KW-0732">Signal</keyword>
<dbReference type="CDD" id="cd02955">
    <property type="entry name" value="SSP411"/>
    <property type="match status" value="1"/>
</dbReference>
<dbReference type="Gene3D" id="3.40.30.10">
    <property type="entry name" value="Glutaredoxin"/>
    <property type="match status" value="1"/>
</dbReference>
<name>A0AA49JIP2_9BACT</name>
<dbReference type="InterPro" id="IPR008928">
    <property type="entry name" value="6-hairpin_glycosidase_sf"/>
</dbReference>
<feature type="domain" description="Spermatogenesis-associated protein 20-like TRX" evidence="2">
    <location>
        <begin position="28"/>
        <end position="181"/>
    </location>
</feature>
<protein>
    <submittedName>
        <fullName evidence="3">Thioredoxin domain-containing protein</fullName>
    </submittedName>
</protein>
<dbReference type="Gene3D" id="1.50.10.10">
    <property type="match status" value="1"/>
</dbReference>
<dbReference type="InterPro" id="IPR012341">
    <property type="entry name" value="6hp_glycosidase-like_sf"/>
</dbReference>
<organism evidence="3">
    <name type="scientific">Roseihalotalea indica</name>
    <dbReference type="NCBI Taxonomy" id="2867963"/>
    <lineage>
        <taxon>Bacteria</taxon>
        <taxon>Pseudomonadati</taxon>
        <taxon>Bacteroidota</taxon>
        <taxon>Cytophagia</taxon>
        <taxon>Cytophagales</taxon>
        <taxon>Catalimonadaceae</taxon>
        <taxon>Roseihalotalea</taxon>
    </lineage>
</organism>
<proteinExistence type="predicted"/>
<dbReference type="PANTHER" id="PTHR42899:SF1">
    <property type="entry name" value="SPERMATOGENESIS-ASSOCIATED PROTEIN 20"/>
    <property type="match status" value="1"/>
</dbReference>
<dbReference type="GO" id="GO:0005975">
    <property type="term" value="P:carbohydrate metabolic process"/>
    <property type="evidence" value="ECO:0007669"/>
    <property type="project" value="InterPro"/>
</dbReference>
<sequence>MRPAILILLLFCLLTTACAQSDNTSEGNRLIHESSPYLLQHAHNPVDWYPWGDEAFEKATEEGKLVIISIGYAACHWCHVMEHESFEDSAVAAYMNEHFVSIKVDREERPDVDQVYMNAAQLLTGRGGWPLNAVALPDGKPFFAGTYLPKDQWVQVLHKLVETYQNDAPRLKTIAAQVTEGVQTIDQIAPSTTPPTYTANTLDGLFETWEASLDFKEGGMKGAPKFPMPVNLEYLMRYYYHSGNEKAKQALLITLDKMALGGIYDHLGGGFARYSTDTQWKVPHFEKMLYDNAQLVSLYSHAFQLTGDSLYKDVVYETLAFIEREMSSPEGAFYSSLDADSEGEEGKFYVWEAGEFDEVLDQNAEQFKNFFQVSASGNWENGHNILHLSQRFDDFARTNNLSPKQFRVDLQRAKSALLQRRGQRARPGLDTKVLTSWNALMLNGYIDAYRAFGEERFLNTAIKNAEFLRSTMMNQDFTLQRNYKEGIVTIPAFLDDYAFLIQAYINLYQATFDESWLHTAKSLTDYVLDHFDDESSPLLYYTSDNHPSLIARQKELDDNVIPASNSVIANNLWLLGTLFYEDDYLARANAMLEAIYPNLLQYPNYYANWARLLSNVVNEPYEVAIVGDNFQVQRQEFDKHFLPNVIYLGGYDEGTLILLENKLVNGKTMIYVCQQKVCQLPVTQVQMALDQLN</sequence>
<feature type="signal peptide" evidence="1">
    <location>
        <begin position="1"/>
        <end position="19"/>
    </location>
</feature>
<dbReference type="PIRSF" id="PIRSF006402">
    <property type="entry name" value="UCP006402_thioredoxin"/>
    <property type="match status" value="1"/>
</dbReference>
<dbReference type="InterPro" id="IPR036249">
    <property type="entry name" value="Thioredoxin-like_sf"/>
</dbReference>
<dbReference type="InterPro" id="IPR024705">
    <property type="entry name" value="Ssp411"/>
</dbReference>
<dbReference type="PROSITE" id="PS51257">
    <property type="entry name" value="PROKAR_LIPOPROTEIN"/>
    <property type="match status" value="1"/>
</dbReference>
<dbReference type="SUPFAM" id="SSF48208">
    <property type="entry name" value="Six-hairpin glycosidases"/>
    <property type="match status" value="1"/>
</dbReference>
<dbReference type="PANTHER" id="PTHR42899">
    <property type="entry name" value="SPERMATOGENESIS-ASSOCIATED PROTEIN 20"/>
    <property type="match status" value="1"/>
</dbReference>
<evidence type="ECO:0000313" key="3">
    <source>
        <dbReference type="EMBL" id="WKN36102.1"/>
    </source>
</evidence>
<evidence type="ECO:0000256" key="1">
    <source>
        <dbReference type="SAM" id="SignalP"/>
    </source>
</evidence>
<reference evidence="3" key="2">
    <citation type="journal article" date="2024" name="Antonie Van Leeuwenhoek">
        <title>Roseihalotalea indica gen. nov., sp. nov., a halophilic Bacteroidetes from mesopelagic Southwest Indian Ocean with higher carbohydrate metabolic potential.</title>
        <authorList>
            <person name="Chen B."/>
            <person name="Zhang M."/>
            <person name="Lin D."/>
            <person name="Ye J."/>
            <person name="Tang K."/>
        </authorList>
    </citation>
    <scope>NUCLEOTIDE SEQUENCE</scope>
    <source>
        <strain evidence="3">TK19036</strain>
    </source>
</reference>
<dbReference type="InterPro" id="IPR004879">
    <property type="entry name" value="Ssp411-like_TRX"/>
</dbReference>
<dbReference type="AlphaFoldDB" id="A0AA49JIP2"/>
<gene>
    <name evidence="3" type="ORF">K4G66_27425</name>
</gene>
<dbReference type="Pfam" id="PF03190">
    <property type="entry name" value="Thioredox_DsbH"/>
    <property type="match status" value="1"/>
</dbReference>
<dbReference type="EMBL" id="CP120682">
    <property type="protein sequence ID" value="WKN36102.1"/>
    <property type="molecule type" value="Genomic_DNA"/>
</dbReference>
<accession>A0AA49JIP2</accession>
<feature type="chain" id="PRO_5041372314" evidence="1">
    <location>
        <begin position="20"/>
        <end position="693"/>
    </location>
</feature>
<evidence type="ECO:0000259" key="2">
    <source>
        <dbReference type="Pfam" id="PF03190"/>
    </source>
</evidence>
<reference evidence="3" key="1">
    <citation type="journal article" date="2023" name="Comput. Struct. Biotechnol. J.">
        <title>Discovery of a novel marine Bacteroidetes with a rich repertoire of carbohydrate-active enzymes.</title>
        <authorList>
            <person name="Chen B."/>
            <person name="Liu G."/>
            <person name="Chen Q."/>
            <person name="Wang H."/>
            <person name="Liu L."/>
            <person name="Tang K."/>
        </authorList>
    </citation>
    <scope>NUCLEOTIDE SEQUENCE</scope>
    <source>
        <strain evidence="3">TK19036</strain>
    </source>
</reference>